<dbReference type="Proteomes" id="UP000240481">
    <property type="component" value="Unassembled WGS sequence"/>
</dbReference>
<gene>
    <name evidence="5" type="ORF">C9I94_05625</name>
</gene>
<dbReference type="GO" id="GO:0005524">
    <property type="term" value="F:ATP binding"/>
    <property type="evidence" value="ECO:0007669"/>
    <property type="project" value="UniProtKB-UniRule"/>
</dbReference>
<name>A0A2T3PAN1_9GAMM</name>
<feature type="domain" description="FtsK" evidence="4">
    <location>
        <begin position="379"/>
        <end position="578"/>
    </location>
</feature>
<dbReference type="PANTHER" id="PTHR22683:SF41">
    <property type="entry name" value="DNA TRANSLOCASE FTSK"/>
    <property type="match status" value="1"/>
</dbReference>
<evidence type="ECO:0000313" key="6">
    <source>
        <dbReference type="Proteomes" id="UP000240481"/>
    </source>
</evidence>
<dbReference type="EMBL" id="PYLZ01000002">
    <property type="protein sequence ID" value="PSW26029.1"/>
    <property type="molecule type" value="Genomic_DNA"/>
</dbReference>
<feature type="binding site" evidence="3">
    <location>
        <begin position="402"/>
        <end position="409"/>
    </location>
    <ligand>
        <name>ATP</name>
        <dbReference type="ChEBI" id="CHEBI:30616"/>
    </ligand>
</feature>
<sequence length="967" mass="108237">MFTQKEIEKSLEEKAVKNGETYVSLDVLKEQAVSANRTLCDTKNQWLASYDELANAAVSHAAYLPQYCENLLVDLSDKELAKCAALRHALAVLPAPLQAELSKVDWPSYTFSEQLMPDDVVIGYQSLTLPDGGKVNVPTMMPFLSTANCFVIDHNDNAINEVHKLVIRLNAHMPYTSQFSLLDPANGGKSFLYNKNIPYKRMIEKDICKVLEEIEDDALRIRQTFLDQATQRLHDVDETIRSNERFEFIVAANFPSGYDRRAIELLASIANNATDTGKYVLLQLDKEQHYPNGTSLEMFKSRHNVVAQRQGDDQLSATNYSEQLTDDVITHFFDSLSQAKPQERKLAFTDVVSTADADMWQGDASNELRSAIGGSGSKMNDLEIWFGESKDGRSSSHGMLGATTGAGKSYLYHAFIMGLACQYSPEELEFYLIDGKQGVEFQSYSDLPHAKVVSLKTSPQLARSVVDELTQEMERRNEIFQRLGVTNFGGYREAGSPEGKLPRIMLIVDEYQVLFEDDRDGVGSELIYKLAAQARSAGIHMFVGSQRFGAPGMQKQQHIFGNIHLRVGMKMTSADVTSLQEFGHNGKRLLRACKEPGQAVVNDGAGDDERNVAGRVAFLDNDSRSALIQQLAQKWQQHKAVDCLHKAILLDGSGQPELHDNPQLAQLLNHGARPSEQAWTQFANTSPHLGGLGEKEWYSVESPAVFWLGQELNIHGHANVILRRRPHEHILITGESNEARLGMMSVVLAQLSMNFAPAQYQAVVYERSIKGSPWHGAMSSSVPSQANIAVVEKAREFEEKIAEIHGQLEQRRGLYEDEVGELPSIFIFCNDFQRATELQMTAGKFGVNEPSDTAKKLIQILESGAEFGVHLVIASDSVRALQKVLNRHDIDNVRHKVALQMSEDDSFSLLKVRSASQLQIDGKNPVNALYVDHTQNRPNHFKPYFFNDIDDHKAKMDHLFNRMSDWE</sequence>
<dbReference type="Pfam" id="PF01580">
    <property type="entry name" value="FtsK_SpoIIIE"/>
    <property type="match status" value="1"/>
</dbReference>
<evidence type="ECO:0000256" key="3">
    <source>
        <dbReference type="PROSITE-ProRule" id="PRU00289"/>
    </source>
</evidence>
<reference evidence="5 6" key="1">
    <citation type="submission" date="2018-01" db="EMBL/GenBank/DDBJ databases">
        <title>Whole genome sequencing of Histamine producing bacteria.</title>
        <authorList>
            <person name="Butler K."/>
        </authorList>
    </citation>
    <scope>NUCLEOTIDE SEQUENCE [LARGE SCALE GENOMIC DNA]</scope>
    <source>
        <strain evidence="5 6">DSM 24669</strain>
    </source>
</reference>
<dbReference type="PROSITE" id="PS50901">
    <property type="entry name" value="FTSK"/>
    <property type="match status" value="1"/>
</dbReference>
<dbReference type="GO" id="GO:0003677">
    <property type="term" value="F:DNA binding"/>
    <property type="evidence" value="ECO:0007669"/>
    <property type="project" value="InterPro"/>
</dbReference>
<dbReference type="InterPro" id="IPR027417">
    <property type="entry name" value="P-loop_NTPase"/>
</dbReference>
<protein>
    <recommendedName>
        <fullName evidence="4">FtsK domain-containing protein</fullName>
    </recommendedName>
</protein>
<dbReference type="OrthoDB" id="9807790at2"/>
<dbReference type="STRING" id="680026.AB733_15430"/>
<dbReference type="RefSeq" id="WP_107302515.1">
    <property type="nucleotide sequence ID" value="NZ_AP024852.1"/>
</dbReference>
<evidence type="ECO:0000256" key="2">
    <source>
        <dbReference type="ARBA" id="ARBA00022840"/>
    </source>
</evidence>
<proteinExistence type="predicted"/>
<evidence type="ECO:0000256" key="1">
    <source>
        <dbReference type="ARBA" id="ARBA00022741"/>
    </source>
</evidence>
<dbReference type="InterPro" id="IPR002543">
    <property type="entry name" value="FtsK_dom"/>
</dbReference>
<keyword evidence="1 3" id="KW-0547">Nucleotide-binding</keyword>
<dbReference type="AlphaFoldDB" id="A0A2T3PAN1"/>
<dbReference type="SUPFAM" id="SSF52540">
    <property type="entry name" value="P-loop containing nucleoside triphosphate hydrolases"/>
    <property type="match status" value="1"/>
</dbReference>
<comment type="caution">
    <text evidence="5">The sequence shown here is derived from an EMBL/GenBank/DDBJ whole genome shotgun (WGS) entry which is preliminary data.</text>
</comment>
<evidence type="ECO:0000313" key="5">
    <source>
        <dbReference type="EMBL" id="PSW26029.1"/>
    </source>
</evidence>
<keyword evidence="2 3" id="KW-0067">ATP-binding</keyword>
<accession>A0A2T3PAN1</accession>
<dbReference type="PANTHER" id="PTHR22683">
    <property type="entry name" value="SPORULATION PROTEIN RELATED"/>
    <property type="match status" value="1"/>
</dbReference>
<evidence type="ECO:0000259" key="4">
    <source>
        <dbReference type="PROSITE" id="PS50901"/>
    </source>
</evidence>
<organism evidence="5 6">
    <name type="scientific">Photobacterium swingsii</name>
    <dbReference type="NCBI Taxonomy" id="680026"/>
    <lineage>
        <taxon>Bacteria</taxon>
        <taxon>Pseudomonadati</taxon>
        <taxon>Pseudomonadota</taxon>
        <taxon>Gammaproteobacteria</taxon>
        <taxon>Vibrionales</taxon>
        <taxon>Vibrionaceae</taxon>
        <taxon>Photobacterium</taxon>
    </lineage>
</organism>
<keyword evidence="6" id="KW-1185">Reference proteome</keyword>
<dbReference type="Gene3D" id="3.40.50.300">
    <property type="entry name" value="P-loop containing nucleotide triphosphate hydrolases"/>
    <property type="match status" value="2"/>
</dbReference>
<dbReference type="InterPro" id="IPR050206">
    <property type="entry name" value="FtsK/SpoIIIE/SftA"/>
</dbReference>